<organism evidence="3 4">
    <name type="scientific">Bernardetia litoralis (strain ATCC 23117 / DSM 6794 / NBRC 15988 / NCIMB 1366 / Fx l1 / Sio-4)</name>
    <name type="common">Flexibacter litoralis</name>
    <dbReference type="NCBI Taxonomy" id="880071"/>
    <lineage>
        <taxon>Bacteria</taxon>
        <taxon>Pseudomonadati</taxon>
        <taxon>Bacteroidota</taxon>
        <taxon>Cytophagia</taxon>
        <taxon>Cytophagales</taxon>
        <taxon>Bernardetiaceae</taxon>
        <taxon>Bernardetia</taxon>
    </lineage>
</organism>
<dbReference type="RefSeq" id="WP_014798461.1">
    <property type="nucleotide sequence ID" value="NC_018018.1"/>
</dbReference>
<evidence type="ECO:0000256" key="2">
    <source>
        <dbReference type="ARBA" id="ARBA00022801"/>
    </source>
</evidence>
<accession>I4AM39</accession>
<keyword evidence="2" id="KW-0378">Hydrolase</keyword>
<dbReference type="SUPFAM" id="SSF52499">
    <property type="entry name" value="Isochorismatase-like hydrolases"/>
    <property type="match status" value="1"/>
</dbReference>
<evidence type="ECO:0000313" key="3">
    <source>
        <dbReference type="EMBL" id="AFM05024.1"/>
    </source>
</evidence>
<dbReference type="EMBL" id="CP003345">
    <property type="protein sequence ID" value="AFM05024.1"/>
    <property type="molecule type" value="Genomic_DNA"/>
</dbReference>
<comment type="similarity">
    <text evidence="1">Belongs to the isochorismatase family.</text>
</comment>
<dbReference type="GO" id="GO:0016787">
    <property type="term" value="F:hydrolase activity"/>
    <property type="evidence" value="ECO:0007669"/>
    <property type="project" value="UniProtKB-KW"/>
</dbReference>
<gene>
    <name evidence="3" type="ordered locus">Fleli_2667</name>
</gene>
<evidence type="ECO:0000313" key="4">
    <source>
        <dbReference type="Proteomes" id="UP000006054"/>
    </source>
</evidence>
<reference evidence="4" key="1">
    <citation type="submission" date="2012-06" db="EMBL/GenBank/DDBJ databases">
        <title>The complete genome of Flexibacter litoralis DSM 6794.</title>
        <authorList>
            <person name="Lucas S."/>
            <person name="Copeland A."/>
            <person name="Lapidus A."/>
            <person name="Glavina del Rio T."/>
            <person name="Dalin E."/>
            <person name="Tice H."/>
            <person name="Bruce D."/>
            <person name="Goodwin L."/>
            <person name="Pitluck S."/>
            <person name="Peters L."/>
            <person name="Ovchinnikova G."/>
            <person name="Lu M."/>
            <person name="Kyrpides N."/>
            <person name="Mavromatis K."/>
            <person name="Ivanova N."/>
            <person name="Brettin T."/>
            <person name="Detter J.C."/>
            <person name="Han C."/>
            <person name="Larimer F."/>
            <person name="Land M."/>
            <person name="Hauser L."/>
            <person name="Markowitz V."/>
            <person name="Cheng J.-F."/>
            <person name="Hugenholtz P."/>
            <person name="Woyke T."/>
            <person name="Wu D."/>
            <person name="Spring S."/>
            <person name="Lang E."/>
            <person name="Kopitz M."/>
            <person name="Brambilla E."/>
            <person name="Klenk H.-P."/>
            <person name="Eisen J.A."/>
        </authorList>
    </citation>
    <scope>NUCLEOTIDE SEQUENCE [LARGE SCALE GENOMIC DNA]</scope>
    <source>
        <strain evidence="4">ATCC 23117 / DSM 6794 / NBRC 15988 / NCIMB 1366 / Sio-4</strain>
    </source>
</reference>
<dbReference type="KEGG" id="fli:Fleli_2667"/>
<dbReference type="STRING" id="880071.Fleli_2667"/>
<dbReference type="PANTHER" id="PTHR11080:SF2">
    <property type="entry name" value="LD05707P"/>
    <property type="match status" value="1"/>
</dbReference>
<protein>
    <submittedName>
        <fullName evidence="3">Nicotinamidase-like amidase</fullName>
    </submittedName>
</protein>
<dbReference type="Proteomes" id="UP000006054">
    <property type="component" value="Chromosome"/>
</dbReference>
<dbReference type="PANTHER" id="PTHR11080">
    <property type="entry name" value="PYRAZINAMIDASE/NICOTINAMIDASE"/>
    <property type="match status" value="1"/>
</dbReference>
<sequence>MKNKNALLIIDAQYDFCNPAGALYVQNAENDIKRLSNFITKNAKSLDHICVTLDNHPVNDISHPSFWRDSNGNEPNPFTQITLKEVEDGKWIPNFYPKETKEYLKALEAQGEFPHFIWTHHCLIGSKGAALDETLSKALENWIKINKGNNQYKQYQAVTKGTYPLTEHFGIFEAQIPVKEHPETQLNQSLLGSLNKYENLYLAGQAKSHCVATSLKQIMDYAPELAKKVIILEDCMSDIPNMEHLGEPIYKRAKELGIQFVKSEKVILEK</sequence>
<dbReference type="AlphaFoldDB" id="I4AM39"/>
<dbReference type="OrthoDB" id="9791276at2"/>
<proteinExistence type="inferred from homology"/>
<keyword evidence="4" id="KW-1185">Reference proteome</keyword>
<name>I4AM39_BERLS</name>
<dbReference type="eggNOG" id="COG1335">
    <property type="taxonomic scope" value="Bacteria"/>
</dbReference>
<dbReference type="PATRIC" id="fig|880071.3.peg.2653"/>
<dbReference type="InterPro" id="IPR036380">
    <property type="entry name" value="Isochorismatase-like_sf"/>
</dbReference>
<dbReference type="Gene3D" id="3.40.50.850">
    <property type="entry name" value="Isochorismatase-like"/>
    <property type="match status" value="1"/>
</dbReference>
<dbReference type="InterPro" id="IPR052347">
    <property type="entry name" value="Isochorismatase_Nicotinamidase"/>
</dbReference>
<dbReference type="HOGENOM" id="CLU_067099_0_0_10"/>
<evidence type="ECO:0000256" key="1">
    <source>
        <dbReference type="ARBA" id="ARBA00006336"/>
    </source>
</evidence>